<name>A0A433QTK9_9FUNG</name>
<comment type="caution">
    <text evidence="2">The sequence shown here is derived from an EMBL/GenBank/DDBJ whole genome shotgun (WGS) entry which is preliminary data.</text>
</comment>
<reference evidence="2 3" key="1">
    <citation type="journal article" date="2018" name="New Phytol.">
        <title>Phylogenomics of Endogonaceae and evolution of mycorrhizas within Mucoromycota.</title>
        <authorList>
            <person name="Chang Y."/>
            <person name="Desiro A."/>
            <person name="Na H."/>
            <person name="Sandor L."/>
            <person name="Lipzen A."/>
            <person name="Clum A."/>
            <person name="Barry K."/>
            <person name="Grigoriev I.V."/>
            <person name="Martin F.M."/>
            <person name="Stajich J.E."/>
            <person name="Smith M.E."/>
            <person name="Bonito G."/>
            <person name="Spatafora J.W."/>
        </authorList>
    </citation>
    <scope>NUCLEOTIDE SEQUENCE [LARGE SCALE GENOMIC DNA]</scope>
    <source>
        <strain evidence="2 3">AD002</strain>
    </source>
</reference>
<evidence type="ECO:0000313" key="3">
    <source>
        <dbReference type="Proteomes" id="UP000274822"/>
    </source>
</evidence>
<keyword evidence="3" id="KW-1185">Reference proteome</keyword>
<evidence type="ECO:0000256" key="1">
    <source>
        <dbReference type="SAM" id="MobiDB-lite"/>
    </source>
</evidence>
<gene>
    <name evidence="2" type="ORF">BC938DRAFT_473014</name>
</gene>
<dbReference type="AlphaFoldDB" id="A0A433QTK9"/>
<protein>
    <submittedName>
        <fullName evidence="2">Uncharacterized protein</fullName>
    </submittedName>
</protein>
<feature type="region of interest" description="Disordered" evidence="1">
    <location>
        <begin position="1"/>
        <end position="62"/>
    </location>
</feature>
<proteinExistence type="predicted"/>
<feature type="compositionally biased region" description="Polar residues" evidence="1">
    <location>
        <begin position="20"/>
        <end position="46"/>
    </location>
</feature>
<dbReference type="Proteomes" id="UP000274822">
    <property type="component" value="Unassembled WGS sequence"/>
</dbReference>
<accession>A0A433QTK9</accession>
<sequence length="91" mass="10058">MHGGSLARETENPSHPQAFLTPNSTFPTAEVRYTSSCSSSRLRQNKSPPPPSPTWARADSDPICDAASRDTKRKEAIIVHFQQGYDKKEGE</sequence>
<evidence type="ECO:0000313" key="2">
    <source>
        <dbReference type="EMBL" id="RUS33119.1"/>
    </source>
</evidence>
<dbReference type="EMBL" id="RBNJ01001477">
    <property type="protein sequence ID" value="RUS33119.1"/>
    <property type="molecule type" value="Genomic_DNA"/>
</dbReference>
<organism evidence="2 3">
    <name type="scientific">Jimgerdemannia flammicorona</name>
    <dbReference type="NCBI Taxonomy" id="994334"/>
    <lineage>
        <taxon>Eukaryota</taxon>
        <taxon>Fungi</taxon>
        <taxon>Fungi incertae sedis</taxon>
        <taxon>Mucoromycota</taxon>
        <taxon>Mucoromycotina</taxon>
        <taxon>Endogonomycetes</taxon>
        <taxon>Endogonales</taxon>
        <taxon>Endogonaceae</taxon>
        <taxon>Jimgerdemannia</taxon>
    </lineage>
</organism>